<keyword evidence="13" id="KW-1185">Reference proteome</keyword>
<comment type="subunit">
    <text evidence="9">Component of the Mediator complex.</text>
</comment>
<dbReference type="Pfam" id="PF20719">
    <property type="entry name" value="Med16_C"/>
    <property type="match status" value="1"/>
</dbReference>
<evidence type="ECO:0000256" key="4">
    <source>
        <dbReference type="ARBA" id="ARBA00023015"/>
    </source>
</evidence>
<keyword evidence="6 9" id="KW-0804">Transcription</keyword>
<protein>
    <recommendedName>
        <fullName evidence="3 9">Mediator of RNA polymerase II transcription subunit 16</fullName>
    </recommendedName>
    <alternativeName>
        <fullName evidence="8 9">Mediator complex subunit 16</fullName>
    </alternativeName>
</protein>
<dbReference type="EMBL" id="PKSG01000314">
    <property type="protein sequence ID" value="POR36557.1"/>
    <property type="molecule type" value="Genomic_DNA"/>
</dbReference>
<comment type="subcellular location">
    <subcellularLocation>
        <location evidence="1 9">Nucleus</location>
    </subcellularLocation>
</comment>
<evidence type="ECO:0000256" key="1">
    <source>
        <dbReference type="ARBA" id="ARBA00004123"/>
    </source>
</evidence>
<keyword evidence="5 9" id="KW-0010">Activator</keyword>
<keyword evidence="4 9" id="KW-0805">Transcription regulation</keyword>
<organism evidence="12 13">
    <name type="scientific">Tolypocladium paradoxum</name>
    <dbReference type="NCBI Taxonomy" id="94208"/>
    <lineage>
        <taxon>Eukaryota</taxon>
        <taxon>Fungi</taxon>
        <taxon>Dikarya</taxon>
        <taxon>Ascomycota</taxon>
        <taxon>Pezizomycotina</taxon>
        <taxon>Sordariomycetes</taxon>
        <taxon>Hypocreomycetidae</taxon>
        <taxon>Hypocreales</taxon>
        <taxon>Ophiocordycipitaceae</taxon>
        <taxon>Tolypocladium</taxon>
    </lineage>
</organism>
<feature type="domain" description="Mediator complex subunit Med16 N-terminal" evidence="10">
    <location>
        <begin position="155"/>
        <end position="471"/>
    </location>
</feature>
<dbReference type="GO" id="GO:0045893">
    <property type="term" value="P:positive regulation of DNA-templated transcription"/>
    <property type="evidence" value="ECO:0007669"/>
    <property type="project" value="TreeGrafter"/>
</dbReference>
<evidence type="ECO:0000259" key="10">
    <source>
        <dbReference type="Pfam" id="PF11635"/>
    </source>
</evidence>
<gene>
    <name evidence="9" type="primary">MED16</name>
    <name evidence="12" type="ORF">TPAR_03214</name>
</gene>
<comment type="caution">
    <text evidence="12">The sequence shown here is derived from an EMBL/GenBank/DDBJ whole genome shotgun (WGS) entry which is preliminary data.</text>
</comment>
<dbReference type="InterPro" id="IPR048339">
    <property type="entry name" value="Mediator_Med16_C"/>
</dbReference>
<comment type="similarity">
    <text evidence="2 9">Belongs to the Mediator complex subunit 16 family.</text>
</comment>
<dbReference type="Proteomes" id="UP000237481">
    <property type="component" value="Unassembled WGS sequence"/>
</dbReference>
<evidence type="ECO:0000256" key="2">
    <source>
        <dbReference type="ARBA" id="ARBA00006543"/>
    </source>
</evidence>
<evidence type="ECO:0000256" key="8">
    <source>
        <dbReference type="ARBA" id="ARBA00032015"/>
    </source>
</evidence>
<dbReference type="OrthoDB" id="4139168at2759"/>
<evidence type="ECO:0000256" key="7">
    <source>
        <dbReference type="ARBA" id="ARBA00023242"/>
    </source>
</evidence>
<dbReference type="GO" id="GO:0016592">
    <property type="term" value="C:mediator complex"/>
    <property type="evidence" value="ECO:0007669"/>
    <property type="project" value="InterPro"/>
</dbReference>
<evidence type="ECO:0000256" key="5">
    <source>
        <dbReference type="ARBA" id="ARBA00023159"/>
    </source>
</evidence>
<dbReference type="AlphaFoldDB" id="A0A2S4L2E1"/>
<feature type="domain" description="Mediator complex subunit 16 C-terminal" evidence="11">
    <location>
        <begin position="854"/>
        <end position="945"/>
    </location>
</feature>
<keyword evidence="7 9" id="KW-0539">Nucleus</keyword>
<dbReference type="InterPro" id="IPR048338">
    <property type="entry name" value="Mediator_Med16"/>
</dbReference>
<dbReference type="PANTHER" id="PTHR13224">
    <property type="entry name" value="THYROID HORMONE RECEPTOR-ASSOCIATED PROTEIN-RELATED"/>
    <property type="match status" value="1"/>
</dbReference>
<proteinExistence type="inferred from homology"/>
<comment type="function">
    <text evidence="9">Component of the Mediator complex, a coactivator involved in the regulated transcription of nearly all RNA polymerase II-dependent genes. Mediator functions as a bridge to convey information from gene-specific regulatory proteins to the basal RNA polymerase II transcription machinery. Mediator is recruited to promoters by direct interactions with regulatory proteins and serves as a scaffold for the assembly of a functional preinitiation complex with RNA polymerase II and the general transcription factors.</text>
</comment>
<dbReference type="PANTHER" id="PTHR13224:SF6">
    <property type="entry name" value="MEDIATOR OF RNA POLYMERASE II TRANSCRIPTION SUBUNIT 16"/>
    <property type="match status" value="1"/>
</dbReference>
<dbReference type="Pfam" id="PF11635">
    <property type="entry name" value="Med16_N"/>
    <property type="match status" value="1"/>
</dbReference>
<evidence type="ECO:0000256" key="9">
    <source>
        <dbReference type="RuleBase" id="RU364149"/>
    </source>
</evidence>
<accession>A0A2S4L2E1</accession>
<evidence type="ECO:0000259" key="11">
    <source>
        <dbReference type="Pfam" id="PF20719"/>
    </source>
</evidence>
<evidence type="ECO:0000256" key="3">
    <source>
        <dbReference type="ARBA" id="ARBA00019614"/>
    </source>
</evidence>
<evidence type="ECO:0000256" key="6">
    <source>
        <dbReference type="ARBA" id="ARBA00023163"/>
    </source>
</evidence>
<name>A0A2S4L2E1_9HYPO</name>
<dbReference type="InterPro" id="IPR021665">
    <property type="entry name" value="Mediator_Med16_N"/>
</dbReference>
<sequence length="954" mass="106121">MTADEMPLILDNAMSVDLNDVDDLFGDDVALSLPVRSQSKQLQRRLDELRSRGCCQAVAWSRSGTIASLTPDGQSLQLRFLRCHPDNGSWDLSEPTACELVKGTPAIPLVHLEWSATSSPELAVVDAMGRVALLSFSISLNHPYMTRKWDADAVDDVHAVMGCYWLAVAPSNQQKPYNVMYGPANKQGSSYHYESSFVHAGGPSHPHSSKSALFCVTIGGMLKMIWSQNNNRMEETIVELESVNATDELVTHAALASDKKFLIIAVATTSLKLKLLKLEIQWGGPGSSSDKNPMPQNARLNPALVETHLASTSWLHSGSNEASHDASMAELSHLHVLPSLMDNTGKSTVPPMIVTVRSRAPVEGSYQVAQSILDRWEAVEKRQNLHPAFGQLGNRRNSASSEMPNAMRLRKLDPIVIDKVVVGFQAIQFGKVLVLTMSDGTVEYRDRFTFEEVYATEDLTKVMNLRQVGWAYTDDGPCQQVAFSPTQCSMIQMGDDGKVRWSKLHYTMGDIGNSMHEAHYAASIAGLAVTAASSIWYQSSYDDMLAIVQPFTSKKRFTQDWISELIRVLKIQVDYSEEMHHDTLMRNAPLQACLSIMNSLGFRGDNRRRSFQSKFATLELNVRNVVILITLASNTPMTVREKMSPLDEHEVVDALTGCAKWSLELLSWLTDCLFELMNDDNFTQRLIPQRFVEMTAYLHERNDVALHLLLCSCSRGFLSALCRRIAHMDALSNKAIEFYRRQSAMVDQTGTGKLPNPQLQQAYQKMQQVTGSSLISVVELEKLLNVLGSDIRQAYQHVLPTMIKNGPNAPQGRQIDVAIKTTQIQFEVGMLLATSPPPAFLPVIKKLFGKDLPAFRAQTDPAKLFFAEFELLGVQDDNASLAARRAKGCYVDLFSRVELRPSTTGPQWRRCTRCASVMEDVFGNRPGFTFVLGQQRKCSCGGYWALLPKGKLVL</sequence>
<evidence type="ECO:0000313" key="12">
    <source>
        <dbReference type="EMBL" id="POR36557.1"/>
    </source>
</evidence>
<reference evidence="12 13" key="1">
    <citation type="submission" date="2018-01" db="EMBL/GenBank/DDBJ databases">
        <title>Harnessing the power of phylogenomics to disentangle the directionality and signatures of interkingdom host jumping in the parasitic fungal genus Tolypocladium.</title>
        <authorList>
            <person name="Quandt C.A."/>
            <person name="Patterson W."/>
            <person name="Spatafora J.W."/>
        </authorList>
    </citation>
    <scope>NUCLEOTIDE SEQUENCE [LARGE SCALE GENOMIC DNA]</scope>
    <source>
        <strain evidence="12 13">NRBC 100945</strain>
    </source>
</reference>
<evidence type="ECO:0000313" key="13">
    <source>
        <dbReference type="Proteomes" id="UP000237481"/>
    </source>
</evidence>
<dbReference type="STRING" id="94208.A0A2S4L2E1"/>